<proteinExistence type="predicted"/>
<name>A0ABZ1DA69_9TREE</name>
<gene>
    <name evidence="2" type="ORF">IL334_007215</name>
</gene>
<feature type="compositionally biased region" description="Polar residues" evidence="1">
    <location>
        <begin position="239"/>
        <end position="254"/>
    </location>
</feature>
<feature type="compositionally biased region" description="Low complexity" evidence="1">
    <location>
        <begin position="709"/>
        <end position="719"/>
    </location>
</feature>
<accession>A0ABZ1DA69</accession>
<evidence type="ECO:0000313" key="3">
    <source>
        <dbReference type="Proteomes" id="UP001329825"/>
    </source>
</evidence>
<feature type="region of interest" description="Disordered" evidence="1">
    <location>
        <begin position="1"/>
        <end position="179"/>
    </location>
</feature>
<reference evidence="2 3" key="1">
    <citation type="submission" date="2024-01" db="EMBL/GenBank/DDBJ databases">
        <title>Comparative genomics of Cryptococcus and Kwoniella reveals pathogenesis evolution and contrasting modes of karyotype evolution via chromosome fusion or intercentromeric recombination.</title>
        <authorList>
            <person name="Coelho M.A."/>
            <person name="David-Palma M."/>
            <person name="Shea T."/>
            <person name="Bowers K."/>
            <person name="McGinley-Smith S."/>
            <person name="Mohammad A.W."/>
            <person name="Gnirke A."/>
            <person name="Yurkov A.M."/>
            <person name="Nowrousian M."/>
            <person name="Sun S."/>
            <person name="Cuomo C.A."/>
            <person name="Heitman J."/>
        </authorList>
    </citation>
    <scope>NUCLEOTIDE SEQUENCE [LARGE SCALE GENOMIC DNA]</scope>
    <source>
        <strain evidence="2">CBS 11374</strain>
    </source>
</reference>
<keyword evidence="3" id="KW-1185">Reference proteome</keyword>
<feature type="compositionally biased region" description="Low complexity" evidence="1">
    <location>
        <begin position="149"/>
        <end position="160"/>
    </location>
</feature>
<dbReference type="EMBL" id="CP141890">
    <property type="protein sequence ID" value="WRT70220.1"/>
    <property type="molecule type" value="Genomic_DNA"/>
</dbReference>
<dbReference type="RefSeq" id="XP_062794959.1">
    <property type="nucleotide sequence ID" value="XM_062938908.1"/>
</dbReference>
<feature type="compositionally biased region" description="Basic and acidic residues" evidence="1">
    <location>
        <begin position="90"/>
        <end position="99"/>
    </location>
</feature>
<sequence length="853" mass="96156">MVPDRLDTLPQRKRKESLDTLRNHPISHTSHPPSKPHPEPSNVLHITPSGHIKTPKPVKRASLPIESREDRHERMRKISSREILYPTPEAAKEAFRVERYNNPPVRNRRPPTPHTSSRKASSIKRADSDRSIRSRVSFDSTRSRRSNRSGRSGRTGSDSDGTVEDGWEPSFASTNGIGPAGEAIEVIGLGRKKPRHRTFNSGMLKPALRSTSRVNSRATLRDQVHNGERVEEKPLPNRPMSSIVNSITKLTGGQPTRKMRKRSSHQPLPASSFPDENNLLGASSSVLPRIASRSQANQNRNGFRSLFSSLSLDPKSPALDSNLVSRSLTTAPSRSSRRHVISPAEDLSTYLRYAEVTSWDRWPVPSASHKKGLSLWGGKRTLGFEEMSWEWHRRLQLAEESRNMGRMLGSWEIARNWETDIINWHEENVPFHPVDVANRWGSQIFALPAEGFDTLEFFDESISQAEDFGLLSWITGTLLQTAVSTSHMLRYSSHSFTFHLIPSPRPPHLQNSASFPLHDSSSTLRAKPHFLWEGFGTMVLVNKSNDIDRTMVLEIRPPSVLDSGVIKEFARGKNGESWWGFYGDTCIGDIGQANLLQAQVYDDCIQNQVYFFAVTNLKYWVFGQFNSNYTQCTVSPVIHRQGRDPSLMQCLTAWVVRSVDERPRATDPHPGITPPPHEEREREREHRRHRRSSQPRPSGVPSYSDNVRSRSSTSRATTLPPRPHGYDHPSSYSQPGPHTGISPTPVYPMNTSNVNQSVFQGNSMILPQNGYSDYGLPPYSDIPPSSMSISPIPYHQSNMVTYAQPQIQAQWNNGTSRAFSPNPTHTPTPHNQMQYNYGNDWYGGGMFPWGGIR</sequence>
<organism evidence="2 3">
    <name type="scientific">Kwoniella shivajii</name>
    <dbReference type="NCBI Taxonomy" id="564305"/>
    <lineage>
        <taxon>Eukaryota</taxon>
        <taxon>Fungi</taxon>
        <taxon>Dikarya</taxon>
        <taxon>Basidiomycota</taxon>
        <taxon>Agaricomycotina</taxon>
        <taxon>Tremellomycetes</taxon>
        <taxon>Tremellales</taxon>
        <taxon>Cryptococcaceae</taxon>
        <taxon>Kwoniella</taxon>
    </lineage>
</organism>
<dbReference type="Proteomes" id="UP001329825">
    <property type="component" value="Chromosome 10"/>
</dbReference>
<dbReference type="GeneID" id="87959345"/>
<evidence type="ECO:0000313" key="2">
    <source>
        <dbReference type="EMBL" id="WRT70220.1"/>
    </source>
</evidence>
<feature type="region of interest" description="Disordered" evidence="1">
    <location>
        <begin position="224"/>
        <end position="279"/>
    </location>
</feature>
<feature type="compositionally biased region" description="Basic and acidic residues" evidence="1">
    <location>
        <begin position="224"/>
        <end position="235"/>
    </location>
</feature>
<protein>
    <submittedName>
        <fullName evidence="2">Uncharacterized protein</fullName>
    </submittedName>
</protein>
<feature type="region of interest" description="Disordered" evidence="1">
    <location>
        <begin position="661"/>
        <end position="749"/>
    </location>
</feature>
<evidence type="ECO:0000256" key="1">
    <source>
        <dbReference type="SAM" id="MobiDB-lite"/>
    </source>
</evidence>